<dbReference type="InterPro" id="IPR000760">
    <property type="entry name" value="Inositol_monophosphatase-like"/>
</dbReference>
<evidence type="ECO:0000256" key="1">
    <source>
        <dbReference type="ARBA" id="ARBA00001946"/>
    </source>
</evidence>
<evidence type="ECO:0000256" key="5">
    <source>
        <dbReference type="ARBA" id="ARBA00022842"/>
    </source>
</evidence>
<comment type="similarity">
    <text evidence="2">Belongs to the inositol monophosphatase superfamily.</text>
</comment>
<evidence type="ECO:0000256" key="2">
    <source>
        <dbReference type="ARBA" id="ARBA00009759"/>
    </source>
</evidence>
<dbReference type="Pfam" id="PF00459">
    <property type="entry name" value="Inositol_P"/>
    <property type="match status" value="1"/>
</dbReference>
<dbReference type="Gene3D" id="3.40.190.80">
    <property type="match status" value="1"/>
</dbReference>
<keyword evidence="5 6" id="KW-0460">Magnesium</keyword>
<evidence type="ECO:0000256" key="4">
    <source>
        <dbReference type="ARBA" id="ARBA00022801"/>
    </source>
</evidence>
<dbReference type="VEuPathDB" id="FungiDB:PV09_05456"/>
<feature type="binding site" evidence="6">
    <location>
        <position position="114"/>
    </location>
    <ligand>
        <name>Mg(2+)</name>
        <dbReference type="ChEBI" id="CHEBI:18420"/>
        <label>1</label>
        <note>catalytic</note>
    </ligand>
</feature>
<dbReference type="Gene3D" id="3.30.540.10">
    <property type="entry name" value="Fructose-1,6-Bisphosphatase, subunit A, domain 1"/>
    <property type="match status" value="1"/>
</dbReference>
<dbReference type="PANTHER" id="PTHR43200:SF2">
    <property type="entry name" value="3'(2'),5'-BISPHOSPHATE NUCLEOTIDASE"/>
    <property type="match status" value="1"/>
</dbReference>
<evidence type="ECO:0000256" key="3">
    <source>
        <dbReference type="ARBA" id="ARBA00022723"/>
    </source>
</evidence>
<dbReference type="Proteomes" id="UP000053259">
    <property type="component" value="Unassembled WGS sequence"/>
</dbReference>
<name>A0A0D2AVQ1_9PEZI</name>
<keyword evidence="8" id="KW-1185">Reference proteome</keyword>
<dbReference type="AlphaFoldDB" id="A0A0D2AVQ1"/>
<dbReference type="GeneID" id="27313429"/>
<comment type="cofactor">
    <cofactor evidence="1 6">
        <name>Mg(2+)</name>
        <dbReference type="ChEBI" id="CHEBI:18420"/>
    </cofactor>
</comment>
<feature type="binding site" evidence="6">
    <location>
        <position position="181"/>
    </location>
    <ligand>
        <name>Mg(2+)</name>
        <dbReference type="ChEBI" id="CHEBI:18420"/>
        <label>1</label>
        <note>catalytic</note>
    </ligand>
</feature>
<accession>A0A0D2AVQ1</accession>
<protein>
    <submittedName>
        <fullName evidence="7">3'(2'),5'-bisphosphate nucleotidase</fullName>
    </submittedName>
</protein>
<dbReference type="InterPro" id="IPR051090">
    <property type="entry name" value="Inositol_monoP_superfamily"/>
</dbReference>
<dbReference type="OrthoDB" id="411145at2759"/>
<feature type="binding site" evidence="6">
    <location>
        <position position="182"/>
    </location>
    <ligand>
        <name>Mg(2+)</name>
        <dbReference type="ChEBI" id="CHEBI:18420"/>
        <label>1</label>
        <note>catalytic</note>
    </ligand>
</feature>
<keyword evidence="4" id="KW-0378">Hydrolase</keyword>
<proteinExistence type="inferred from homology"/>
<dbReference type="InterPro" id="IPR020583">
    <property type="entry name" value="Inositol_monoP_metal-BS"/>
</dbReference>
<dbReference type="PROSITE" id="PS00629">
    <property type="entry name" value="IMP_1"/>
    <property type="match status" value="1"/>
</dbReference>
<dbReference type="STRING" id="253628.A0A0D2AVQ1"/>
<dbReference type="GO" id="GO:0008441">
    <property type="term" value="F:3'(2'),5'-bisphosphate nucleotidase activity"/>
    <property type="evidence" value="ECO:0007669"/>
    <property type="project" value="TreeGrafter"/>
</dbReference>
<dbReference type="GO" id="GO:0046872">
    <property type="term" value="F:metal ion binding"/>
    <property type="evidence" value="ECO:0007669"/>
    <property type="project" value="UniProtKB-KW"/>
</dbReference>
<dbReference type="InParanoid" id="A0A0D2AVQ1"/>
<gene>
    <name evidence="7" type="ORF">PV09_05456</name>
</gene>
<dbReference type="RefSeq" id="XP_016213103.1">
    <property type="nucleotide sequence ID" value="XM_016358964.1"/>
</dbReference>
<dbReference type="HOGENOM" id="CLU_033446_1_1_1"/>
<dbReference type="GO" id="GO:0000103">
    <property type="term" value="P:sulfate assimilation"/>
    <property type="evidence" value="ECO:0007669"/>
    <property type="project" value="TreeGrafter"/>
</dbReference>
<organism evidence="7 8">
    <name type="scientific">Verruconis gallopava</name>
    <dbReference type="NCBI Taxonomy" id="253628"/>
    <lineage>
        <taxon>Eukaryota</taxon>
        <taxon>Fungi</taxon>
        <taxon>Dikarya</taxon>
        <taxon>Ascomycota</taxon>
        <taxon>Pezizomycotina</taxon>
        <taxon>Dothideomycetes</taxon>
        <taxon>Pleosporomycetidae</taxon>
        <taxon>Venturiales</taxon>
        <taxon>Sympoventuriaceae</taxon>
        <taxon>Verruconis</taxon>
    </lineage>
</organism>
<evidence type="ECO:0000256" key="6">
    <source>
        <dbReference type="PIRSR" id="PIRSR600760-2"/>
    </source>
</evidence>
<dbReference type="SUPFAM" id="SSF56655">
    <property type="entry name" value="Carbohydrate phosphatase"/>
    <property type="match status" value="1"/>
</dbReference>
<evidence type="ECO:0000313" key="7">
    <source>
        <dbReference type="EMBL" id="KIW03234.1"/>
    </source>
</evidence>
<reference evidence="7 8" key="1">
    <citation type="submission" date="2015-01" db="EMBL/GenBank/DDBJ databases">
        <title>The Genome Sequence of Ochroconis gallopava CBS43764.</title>
        <authorList>
            <consortium name="The Broad Institute Genomics Platform"/>
            <person name="Cuomo C."/>
            <person name="de Hoog S."/>
            <person name="Gorbushina A."/>
            <person name="Stielow B."/>
            <person name="Teixiera M."/>
            <person name="Abouelleil A."/>
            <person name="Chapman S.B."/>
            <person name="Priest M."/>
            <person name="Young S.K."/>
            <person name="Wortman J."/>
            <person name="Nusbaum C."/>
            <person name="Birren B."/>
        </authorList>
    </citation>
    <scope>NUCLEOTIDE SEQUENCE [LARGE SCALE GENOMIC DNA]</scope>
    <source>
        <strain evidence="7 8">CBS 43764</strain>
    </source>
</reference>
<keyword evidence="3 6" id="KW-0479">Metal-binding</keyword>
<dbReference type="PANTHER" id="PTHR43200">
    <property type="entry name" value="PHOSPHATASE"/>
    <property type="match status" value="1"/>
</dbReference>
<evidence type="ECO:0000313" key="8">
    <source>
        <dbReference type="Proteomes" id="UP000053259"/>
    </source>
</evidence>
<dbReference type="EMBL" id="KN847545">
    <property type="protein sequence ID" value="KIW03234.1"/>
    <property type="molecule type" value="Genomic_DNA"/>
</dbReference>
<feature type="binding site" evidence="6">
    <location>
        <position position="179"/>
    </location>
    <ligand>
        <name>Mg(2+)</name>
        <dbReference type="ChEBI" id="CHEBI:18420"/>
        <label>1</label>
        <note>catalytic</note>
    </ligand>
</feature>
<feature type="binding site" evidence="6">
    <location>
        <position position="337"/>
    </location>
    <ligand>
        <name>Mg(2+)</name>
        <dbReference type="ChEBI" id="CHEBI:18420"/>
        <label>1</label>
        <note>catalytic</note>
    </ligand>
</feature>
<sequence length="395" mass="43641">MAASIKASMPHAYRSLHRASLSRSSQIFVLRRQVSSSALRFRALSRMYERELEIARLAVQRASLVTKKIKPLLQQDDEVNKADDTPVTIADLTAQALVIGAIHHEFPHDTFLAEESAQILREDDGLADRVWSFASSSSKFCGSHINDRLWSPSSKEEMLDVIDLGKGSGGPKGRFWILDPIDGTMTYMKNQQYAVCLCLVEDGVKQVAVQGCPNLSLDRLPMHEDSVDLEKGGHVVSAVHNGGAYIQALSETPMEEPRRLPQKNDKSNITDLLNIVSHLSSSMDHKKVEAICNKIGIGYPGVDIWAQQMKYMAMAVGGHDVMIRIPGYQSHRTAAWDHASGQLICEEIGIVMTDVYGKKHDFSQGRRLYANFGDVAAPAAHHPQILKAVQEAMAS</sequence>
<dbReference type="CDD" id="cd01517">
    <property type="entry name" value="PAP_phosphatase"/>
    <property type="match status" value="1"/>
</dbReference>